<organism evidence="1 4">
    <name type="scientific">Carbonactinospora thermoautotrophica</name>
    <dbReference type="NCBI Taxonomy" id="1469144"/>
    <lineage>
        <taxon>Bacteria</taxon>
        <taxon>Bacillati</taxon>
        <taxon>Actinomycetota</taxon>
        <taxon>Actinomycetes</taxon>
        <taxon>Kitasatosporales</taxon>
        <taxon>Carbonactinosporaceae</taxon>
        <taxon>Carbonactinospora</taxon>
    </lineage>
</organism>
<protein>
    <submittedName>
        <fullName evidence="1">Uncharacterized protein</fullName>
    </submittedName>
</protein>
<proteinExistence type="predicted"/>
<reference evidence="1 4" key="2">
    <citation type="submission" date="2015-02" db="EMBL/GenBank/DDBJ databases">
        <title>Physiological reanalysis, assessment of diazotrophy, and genome sequences of multiple isolates of Streptomyces thermoautotrophicus.</title>
        <authorList>
            <person name="MacKellar D.C."/>
            <person name="Lieber L."/>
            <person name="Norman J."/>
            <person name="Bolger A."/>
            <person name="Tobin C."/>
            <person name="Murray J.W."/>
            <person name="Prell J."/>
        </authorList>
    </citation>
    <scope>NUCLEOTIDE SEQUENCE [LARGE SCALE GENOMIC DNA]</scope>
    <source>
        <strain evidence="1 4">UBT1</strain>
    </source>
</reference>
<dbReference type="EMBL" id="JYIJ01000019">
    <property type="protein sequence ID" value="KWW97484.1"/>
    <property type="molecule type" value="Genomic_DNA"/>
</dbReference>
<gene>
    <name evidence="1" type="ORF">TH66_17770</name>
    <name evidence="2" type="ORF">TR74_19870</name>
</gene>
<comment type="caution">
    <text evidence="1">The sequence shown here is derived from an EMBL/GenBank/DDBJ whole genome shotgun (WGS) entry which is preliminary data.</text>
</comment>
<dbReference type="PATRIC" id="fig|1469144.8.peg.107"/>
<accession>A0A132MI17</accession>
<dbReference type="Proteomes" id="UP000070659">
    <property type="component" value="Unassembled WGS sequence"/>
</dbReference>
<name>A0A132MI17_9ACTN</name>
<dbReference type="Proteomes" id="UP000070598">
    <property type="component" value="Unassembled WGS sequence"/>
</dbReference>
<evidence type="ECO:0000313" key="3">
    <source>
        <dbReference type="Proteomes" id="UP000070598"/>
    </source>
</evidence>
<dbReference type="EMBL" id="JYIK01001074">
    <property type="protein sequence ID" value="KWX07115.1"/>
    <property type="molecule type" value="Genomic_DNA"/>
</dbReference>
<reference evidence="3" key="1">
    <citation type="submission" date="2015-02" db="EMBL/GenBank/DDBJ databases">
        <title>Physiological reanalysis, assessment of diazotrophy, and genome sequences of multiple isolates of Streptomyces thermoautotrophicus.</title>
        <authorList>
            <person name="MacKellar D.C."/>
            <person name="Lieber L."/>
            <person name="Norman J."/>
            <person name="Bolger A."/>
            <person name="Tobin C."/>
            <person name="Murray J.W."/>
            <person name="Friesen M."/>
            <person name="Prell J."/>
        </authorList>
    </citation>
    <scope>NUCLEOTIDE SEQUENCE [LARGE SCALE GENOMIC DNA]</scope>
    <source>
        <strain evidence="3">UBT1</strain>
    </source>
</reference>
<dbReference type="AlphaFoldDB" id="A0A132MI17"/>
<dbReference type="RefSeq" id="WP_067071165.1">
    <property type="nucleotide sequence ID" value="NZ_JYIJ01000019.1"/>
</dbReference>
<evidence type="ECO:0000313" key="4">
    <source>
        <dbReference type="Proteomes" id="UP000070659"/>
    </source>
</evidence>
<evidence type="ECO:0000313" key="1">
    <source>
        <dbReference type="EMBL" id="KWW97484.1"/>
    </source>
</evidence>
<sequence length="173" mass="19272">MFRKLAQWISTRLRRRHPETPVREPVTPHVIAVSGPVGRAAFARLRRQGLRLGPVGIDRAGQVLFFIAPSEARHVAHVIAWLGWRNTDGITIRHLTGPDPLRLAGDWLLRPRDAEGFLPTARTVLGTITYCAHTAALTGQRQTRPAPARPTLLRIRTMPARPFAVTHPYRAAA</sequence>
<evidence type="ECO:0000313" key="2">
    <source>
        <dbReference type="EMBL" id="KWX07115.1"/>
    </source>
</evidence>